<gene>
    <name evidence="1" type="ORF">CBM2636_MP20664</name>
</gene>
<dbReference type="Gene3D" id="1.10.260.40">
    <property type="entry name" value="lambda repressor-like DNA-binding domains"/>
    <property type="match status" value="1"/>
</dbReference>
<dbReference type="SUPFAM" id="SSF47413">
    <property type="entry name" value="lambda repressor-like DNA-binding domains"/>
    <property type="match status" value="1"/>
</dbReference>
<proteinExistence type="predicted"/>
<dbReference type="Proteomes" id="UP000254259">
    <property type="component" value="Plasmid CBM2636_mp"/>
</dbReference>
<name>A0A9Q7XSL5_9BURK</name>
<dbReference type="AlphaFoldDB" id="A0A9Q7XSL5"/>
<sequence length="130" mass="14287">MRVEKYLDSLQHALGVKTDKEVAQKMGWSHSVPSNWRRGRGFMTNQTAGQISEIIAVPVIEIIAAVEADREEITGQKSFWTDFFQRTARNAAPATLALLVATVTNFVTPSPAQAAPALDRDSRTLSVMSN</sequence>
<reference evidence="1 2" key="1">
    <citation type="submission" date="2018-01" db="EMBL/GenBank/DDBJ databases">
        <authorList>
            <person name="Clerissi C."/>
        </authorList>
    </citation>
    <scope>NUCLEOTIDE SEQUENCE [LARGE SCALE GENOMIC DNA]</scope>
    <source>
        <strain evidence="1">Cupriavidus taiwanensis SWF 66322</strain>
        <plasmid evidence="2">cbm2636_mp</plasmid>
    </source>
</reference>
<dbReference type="EMBL" id="LT984814">
    <property type="protein sequence ID" value="SPD67814.1"/>
    <property type="molecule type" value="Genomic_DNA"/>
</dbReference>
<keyword evidence="1" id="KW-0614">Plasmid</keyword>
<accession>A0A9Q7XSL5</accession>
<dbReference type="InterPro" id="IPR010982">
    <property type="entry name" value="Lambda_DNA-bd_dom_sf"/>
</dbReference>
<evidence type="ECO:0000313" key="2">
    <source>
        <dbReference type="Proteomes" id="UP000254259"/>
    </source>
</evidence>
<dbReference type="GO" id="GO:0003677">
    <property type="term" value="F:DNA binding"/>
    <property type="evidence" value="ECO:0007669"/>
    <property type="project" value="InterPro"/>
</dbReference>
<protein>
    <submittedName>
        <fullName evidence="1">Uncharacterized protein</fullName>
    </submittedName>
</protein>
<evidence type="ECO:0000313" key="1">
    <source>
        <dbReference type="EMBL" id="SPD67814.1"/>
    </source>
</evidence>
<organism evidence="1 2">
    <name type="scientific">Cupriavidus taiwanensis</name>
    <dbReference type="NCBI Taxonomy" id="164546"/>
    <lineage>
        <taxon>Bacteria</taxon>
        <taxon>Pseudomonadati</taxon>
        <taxon>Pseudomonadota</taxon>
        <taxon>Betaproteobacteria</taxon>
        <taxon>Burkholderiales</taxon>
        <taxon>Burkholderiaceae</taxon>
        <taxon>Cupriavidus</taxon>
    </lineage>
</organism>
<geneLocation type="plasmid" evidence="2">
    <name>cbm2636_mp</name>
</geneLocation>
<dbReference type="RefSeq" id="WP_115713269.1">
    <property type="nucleotide sequence ID" value="NZ_LT984814.1"/>
</dbReference>